<dbReference type="Pfam" id="PF07690">
    <property type="entry name" value="MFS_1"/>
    <property type="match status" value="1"/>
</dbReference>
<feature type="transmembrane region" description="Helical" evidence="7">
    <location>
        <begin position="144"/>
        <end position="167"/>
    </location>
</feature>
<dbReference type="EMBL" id="LWGR01000021">
    <property type="protein sequence ID" value="KZM68375.1"/>
    <property type="molecule type" value="Genomic_DNA"/>
</dbReference>
<feature type="transmembrane region" description="Helical" evidence="7">
    <location>
        <begin position="85"/>
        <end position="108"/>
    </location>
</feature>
<evidence type="ECO:0000256" key="4">
    <source>
        <dbReference type="ARBA" id="ARBA00022692"/>
    </source>
</evidence>
<feature type="transmembrane region" description="Helical" evidence="7">
    <location>
        <begin position="114"/>
        <end position="132"/>
    </location>
</feature>
<name>A0A164HBW3_9NOCA</name>
<evidence type="ECO:0000256" key="5">
    <source>
        <dbReference type="ARBA" id="ARBA00022989"/>
    </source>
</evidence>
<feature type="transmembrane region" description="Helical" evidence="7">
    <location>
        <begin position="20"/>
        <end position="42"/>
    </location>
</feature>
<dbReference type="Gene3D" id="1.20.1250.20">
    <property type="entry name" value="MFS general substrate transporter like domains"/>
    <property type="match status" value="1"/>
</dbReference>
<keyword evidence="6 7" id="KW-0472">Membrane</keyword>
<keyword evidence="10" id="KW-1185">Reference proteome</keyword>
<feature type="transmembrane region" description="Helical" evidence="7">
    <location>
        <begin position="313"/>
        <end position="331"/>
    </location>
</feature>
<dbReference type="Proteomes" id="UP000076512">
    <property type="component" value="Unassembled WGS sequence"/>
</dbReference>
<evidence type="ECO:0000259" key="8">
    <source>
        <dbReference type="PROSITE" id="PS50850"/>
    </source>
</evidence>
<dbReference type="InterPro" id="IPR011701">
    <property type="entry name" value="MFS"/>
</dbReference>
<evidence type="ECO:0000256" key="2">
    <source>
        <dbReference type="ARBA" id="ARBA00022448"/>
    </source>
</evidence>
<dbReference type="PANTHER" id="PTHR42718:SF49">
    <property type="entry name" value="EXPORT PROTEIN"/>
    <property type="match status" value="1"/>
</dbReference>
<dbReference type="GO" id="GO:0005886">
    <property type="term" value="C:plasma membrane"/>
    <property type="evidence" value="ECO:0007669"/>
    <property type="project" value="UniProtKB-SubCell"/>
</dbReference>
<evidence type="ECO:0000313" key="9">
    <source>
        <dbReference type="EMBL" id="KZM68375.1"/>
    </source>
</evidence>
<dbReference type="SUPFAM" id="SSF103473">
    <property type="entry name" value="MFS general substrate transporter"/>
    <property type="match status" value="1"/>
</dbReference>
<dbReference type="GO" id="GO:0022857">
    <property type="term" value="F:transmembrane transporter activity"/>
    <property type="evidence" value="ECO:0007669"/>
    <property type="project" value="InterPro"/>
</dbReference>
<dbReference type="STRING" id="455432.AWN90_10840"/>
<keyword evidence="3" id="KW-1003">Cell membrane</keyword>
<evidence type="ECO:0000256" key="6">
    <source>
        <dbReference type="ARBA" id="ARBA00023136"/>
    </source>
</evidence>
<dbReference type="RefSeq" id="WP_067579916.1">
    <property type="nucleotide sequence ID" value="NZ_KV411303.1"/>
</dbReference>
<comment type="caution">
    <text evidence="9">The sequence shown here is derived from an EMBL/GenBank/DDBJ whole genome shotgun (WGS) entry which is preliminary data.</text>
</comment>
<dbReference type="OrthoDB" id="9781469at2"/>
<keyword evidence="2" id="KW-0813">Transport</keyword>
<feature type="transmembrane region" description="Helical" evidence="7">
    <location>
        <begin position="205"/>
        <end position="225"/>
    </location>
</feature>
<organism evidence="9 10">
    <name type="scientific">Nocardia terpenica</name>
    <dbReference type="NCBI Taxonomy" id="455432"/>
    <lineage>
        <taxon>Bacteria</taxon>
        <taxon>Bacillati</taxon>
        <taxon>Actinomycetota</taxon>
        <taxon>Actinomycetes</taxon>
        <taxon>Mycobacteriales</taxon>
        <taxon>Nocardiaceae</taxon>
        <taxon>Nocardia</taxon>
    </lineage>
</organism>
<feature type="transmembrane region" description="Helical" evidence="7">
    <location>
        <begin position="363"/>
        <end position="383"/>
    </location>
</feature>
<evidence type="ECO:0000256" key="1">
    <source>
        <dbReference type="ARBA" id="ARBA00004651"/>
    </source>
</evidence>
<feature type="domain" description="Major facilitator superfamily (MFS) profile" evidence="8">
    <location>
        <begin position="19"/>
        <end position="510"/>
    </location>
</feature>
<keyword evidence="4 7" id="KW-0812">Transmembrane</keyword>
<comment type="subcellular location">
    <subcellularLocation>
        <location evidence="1">Cell membrane</location>
        <topology evidence="1">Multi-pass membrane protein</topology>
    </subcellularLocation>
</comment>
<dbReference type="PANTHER" id="PTHR42718">
    <property type="entry name" value="MAJOR FACILITATOR SUPERFAMILY MULTIDRUG TRANSPORTER MFSC"/>
    <property type="match status" value="1"/>
</dbReference>
<feature type="transmembrane region" description="Helical" evidence="7">
    <location>
        <begin position="231"/>
        <end position="253"/>
    </location>
</feature>
<gene>
    <name evidence="9" type="ORF">AWN90_10840</name>
</gene>
<reference evidence="9 10" key="1">
    <citation type="submission" date="2016-04" db="EMBL/GenBank/DDBJ databases">
        <authorList>
            <person name="Evans L.H."/>
            <person name="Alamgir A."/>
            <person name="Owens N."/>
            <person name="Weber N.D."/>
            <person name="Virtaneva K."/>
            <person name="Barbian K."/>
            <person name="Babar A."/>
            <person name="Rosenke K."/>
        </authorList>
    </citation>
    <scope>NUCLEOTIDE SEQUENCE [LARGE SCALE GENOMIC DNA]</scope>
    <source>
        <strain evidence="9 10">IFM 0406</strain>
    </source>
</reference>
<dbReference type="Gene3D" id="1.20.1720.10">
    <property type="entry name" value="Multidrug resistance protein D"/>
    <property type="match status" value="1"/>
</dbReference>
<proteinExistence type="predicted"/>
<keyword evidence="5 7" id="KW-1133">Transmembrane helix</keyword>
<feature type="transmembrane region" description="Helical" evidence="7">
    <location>
        <begin position="265"/>
        <end position="293"/>
    </location>
</feature>
<dbReference type="PROSITE" id="PS50850">
    <property type="entry name" value="MFS"/>
    <property type="match status" value="1"/>
</dbReference>
<dbReference type="InterPro" id="IPR004638">
    <property type="entry name" value="EmrB-like"/>
</dbReference>
<dbReference type="InterPro" id="IPR036259">
    <property type="entry name" value="MFS_trans_sf"/>
</dbReference>
<dbReference type="NCBIfam" id="TIGR00711">
    <property type="entry name" value="efflux_EmrB"/>
    <property type="match status" value="1"/>
</dbReference>
<dbReference type="CDD" id="cd17321">
    <property type="entry name" value="MFS_MMR_MDR_like"/>
    <property type="match status" value="1"/>
</dbReference>
<evidence type="ECO:0000313" key="10">
    <source>
        <dbReference type="Proteomes" id="UP000076512"/>
    </source>
</evidence>
<feature type="transmembrane region" description="Helical" evidence="7">
    <location>
        <begin position="173"/>
        <end position="193"/>
    </location>
</feature>
<dbReference type="InterPro" id="IPR020846">
    <property type="entry name" value="MFS_dom"/>
</dbReference>
<feature type="transmembrane region" description="Helical" evidence="7">
    <location>
        <begin position="54"/>
        <end position="73"/>
    </location>
</feature>
<evidence type="ECO:0000256" key="3">
    <source>
        <dbReference type="ARBA" id="ARBA00022475"/>
    </source>
</evidence>
<dbReference type="AlphaFoldDB" id="A0A164HBW3"/>
<feature type="transmembrane region" description="Helical" evidence="7">
    <location>
        <begin position="338"/>
        <end position="357"/>
    </location>
</feature>
<sequence length="511" mass="52859">MTIGNNLRGGCEFRSREWTLSVVCVATFMLVLDMTVVLVALPRIREDLHADLSGVQWVVDSYTLVLATLLLTSGTLGDRLGRRRVFITGMAVFTGGSLACGLATTIEILVACRVLQGVGAVMLFGVGLPLIASQYPAGRTRNRALALFGAAAGVADALGPLVGGLLIEEFGWRSIFFANVPIGVTAIAVAVWRIESTDSRVPGRLDWLGTATVTIGFFLGVYTLIRGSREGWATPAIASSAVSSTALLVGFVIIERRRECPMLDLSLFVSTMFSVNACVAFIVQGALLATLTYLSIFIQNTLGYGPIAAGMKVLPLSITTVVVASGAGWLLNRISARILIAASAGFSCLGLLAMAHLDASSPWTVLVPGLVLAAVGLGLTSTVSNEVALSIVPFERSGMATGALNSIKQAGVAAGIAAFGALFGARTTNVTADRLRHDGQFDPATVHIIATDAGDGAGLHAAAHSPPNTSLLADHAIRAGTASGLNALLVAAAVAAAAATILGYVFTRRPT</sequence>
<accession>A0A164HBW3</accession>
<feature type="transmembrane region" description="Helical" evidence="7">
    <location>
        <begin position="485"/>
        <end position="506"/>
    </location>
</feature>
<evidence type="ECO:0000256" key="7">
    <source>
        <dbReference type="SAM" id="Phobius"/>
    </source>
</evidence>
<protein>
    <recommendedName>
        <fullName evidence="8">Major facilitator superfamily (MFS) profile domain-containing protein</fullName>
    </recommendedName>
</protein>